<dbReference type="EMBL" id="BTSX01000001">
    <property type="protein sequence ID" value="GMS79862.1"/>
    <property type="molecule type" value="Genomic_DNA"/>
</dbReference>
<feature type="non-terminal residue" evidence="1">
    <location>
        <position position="1"/>
    </location>
</feature>
<gene>
    <name evidence="1" type="ORF">PENTCL1PPCAC_2037</name>
</gene>
<name>A0AAV5SBL8_9BILA</name>
<keyword evidence="2" id="KW-1185">Reference proteome</keyword>
<comment type="caution">
    <text evidence="1">The sequence shown here is derived from an EMBL/GenBank/DDBJ whole genome shotgun (WGS) entry which is preliminary data.</text>
</comment>
<dbReference type="Proteomes" id="UP001432027">
    <property type="component" value="Unassembled WGS sequence"/>
</dbReference>
<protein>
    <submittedName>
        <fullName evidence="1">Uncharacterized protein</fullName>
    </submittedName>
</protein>
<evidence type="ECO:0000313" key="2">
    <source>
        <dbReference type="Proteomes" id="UP001432027"/>
    </source>
</evidence>
<feature type="non-terminal residue" evidence="1">
    <location>
        <position position="87"/>
    </location>
</feature>
<reference evidence="1" key="1">
    <citation type="submission" date="2023-10" db="EMBL/GenBank/DDBJ databases">
        <title>Genome assembly of Pristionchus species.</title>
        <authorList>
            <person name="Yoshida K."/>
            <person name="Sommer R.J."/>
        </authorList>
    </citation>
    <scope>NUCLEOTIDE SEQUENCE</scope>
    <source>
        <strain evidence="1">RS0144</strain>
    </source>
</reference>
<sequence length="87" mass="9728">VIVSLYDKTLPATAHFAEGIHLDAGKIVSIPINDMRKLSRHENHCGRRGIGPFSEMEYSRAACKWVKSYEAIEESCGCVPILSPRNR</sequence>
<organism evidence="1 2">
    <name type="scientific">Pristionchus entomophagus</name>
    <dbReference type="NCBI Taxonomy" id="358040"/>
    <lineage>
        <taxon>Eukaryota</taxon>
        <taxon>Metazoa</taxon>
        <taxon>Ecdysozoa</taxon>
        <taxon>Nematoda</taxon>
        <taxon>Chromadorea</taxon>
        <taxon>Rhabditida</taxon>
        <taxon>Rhabditina</taxon>
        <taxon>Diplogasteromorpha</taxon>
        <taxon>Diplogasteroidea</taxon>
        <taxon>Neodiplogasteridae</taxon>
        <taxon>Pristionchus</taxon>
    </lineage>
</organism>
<accession>A0AAV5SBL8</accession>
<dbReference type="AlphaFoldDB" id="A0AAV5SBL8"/>
<proteinExistence type="predicted"/>
<evidence type="ECO:0000313" key="1">
    <source>
        <dbReference type="EMBL" id="GMS79862.1"/>
    </source>
</evidence>